<keyword evidence="3" id="KW-1185">Reference proteome</keyword>
<dbReference type="Proteomes" id="UP001519332">
    <property type="component" value="Unassembled WGS sequence"/>
</dbReference>
<dbReference type="SUPFAM" id="SSF47240">
    <property type="entry name" value="Ferritin-like"/>
    <property type="match status" value="1"/>
</dbReference>
<dbReference type="CDD" id="cd00657">
    <property type="entry name" value="Ferritin_like"/>
    <property type="match status" value="1"/>
</dbReference>
<reference evidence="2 3" key="1">
    <citation type="submission" date="2021-03" db="EMBL/GenBank/DDBJ databases">
        <title>Sequencing the genomes of 1000 actinobacteria strains.</title>
        <authorList>
            <person name="Klenk H.-P."/>
        </authorList>
    </citation>
    <scope>NUCLEOTIDE SEQUENCE [LARGE SCALE GENOMIC DNA]</scope>
    <source>
        <strain evidence="2 3">DSM 46670</strain>
    </source>
</reference>
<dbReference type="EMBL" id="JAGINW010000001">
    <property type="protein sequence ID" value="MBP2323892.1"/>
    <property type="molecule type" value="Genomic_DNA"/>
</dbReference>
<gene>
    <name evidence="2" type="ORF">JOF56_004277</name>
</gene>
<dbReference type="Gene3D" id="1.20.1260.10">
    <property type="match status" value="1"/>
</dbReference>
<accession>A0ABS4THH8</accession>
<protein>
    <recommendedName>
        <fullName evidence="1">DUF4439 domain-containing protein</fullName>
    </recommendedName>
</protein>
<comment type="caution">
    <text evidence="2">The sequence shown here is derived from an EMBL/GenBank/DDBJ whole genome shotgun (WGS) entry which is preliminary data.</text>
</comment>
<evidence type="ECO:0000259" key="1">
    <source>
        <dbReference type="Pfam" id="PF14530"/>
    </source>
</evidence>
<dbReference type="InterPro" id="IPR029447">
    <property type="entry name" value="DUF4439"/>
</dbReference>
<dbReference type="InterPro" id="IPR012347">
    <property type="entry name" value="Ferritin-like"/>
</dbReference>
<organism evidence="2 3">
    <name type="scientific">Kibdelosporangium banguiense</name>
    <dbReference type="NCBI Taxonomy" id="1365924"/>
    <lineage>
        <taxon>Bacteria</taxon>
        <taxon>Bacillati</taxon>
        <taxon>Actinomycetota</taxon>
        <taxon>Actinomycetes</taxon>
        <taxon>Pseudonocardiales</taxon>
        <taxon>Pseudonocardiaceae</taxon>
        <taxon>Kibdelosporangium</taxon>
    </lineage>
</organism>
<evidence type="ECO:0000313" key="3">
    <source>
        <dbReference type="Proteomes" id="UP001519332"/>
    </source>
</evidence>
<name>A0ABS4THH8_9PSEU</name>
<evidence type="ECO:0000313" key="2">
    <source>
        <dbReference type="EMBL" id="MBP2323892.1"/>
    </source>
</evidence>
<dbReference type="Pfam" id="PF14530">
    <property type="entry name" value="DUF4439"/>
    <property type="match status" value="1"/>
</dbReference>
<sequence>MTQPTTTTTTTTKAIPSASVDAVQKALGAEHAAIWTYSLVSAFLPASFNAALSDGVTSHRARRDATERALTAAGATPKSAEAAYVPPQPVTDQASSLAVLALAEADATVAWRSVLENTDDADLRKSALEYLTASAVRATRWRKAAGANPATPALPGQPG</sequence>
<dbReference type="InterPro" id="IPR009078">
    <property type="entry name" value="Ferritin-like_SF"/>
</dbReference>
<proteinExistence type="predicted"/>
<feature type="domain" description="DUF4439" evidence="1">
    <location>
        <begin position="22"/>
        <end position="158"/>
    </location>
</feature>
<dbReference type="RefSeq" id="WP_209640859.1">
    <property type="nucleotide sequence ID" value="NZ_JAGINW010000001.1"/>
</dbReference>